<comment type="subunit">
    <text evidence="4">Homodimer.</text>
</comment>
<dbReference type="GO" id="GO:0008710">
    <property type="term" value="F:8-amino-7-oxononanoate synthase activity"/>
    <property type="evidence" value="ECO:0007669"/>
    <property type="project" value="UniProtKB-EC"/>
</dbReference>
<evidence type="ECO:0000256" key="11">
    <source>
        <dbReference type="ARBA" id="ARBA00047715"/>
    </source>
</evidence>
<proteinExistence type="inferred from homology"/>
<evidence type="ECO:0000256" key="1">
    <source>
        <dbReference type="ARBA" id="ARBA00001933"/>
    </source>
</evidence>
<comment type="similarity">
    <text evidence="3">Belongs to the class-II pyridoxal-phosphate-dependent aminotransferase family. BioF subfamily.</text>
</comment>
<dbReference type="EC" id="2.3.1.47" evidence="5"/>
<comment type="cofactor">
    <cofactor evidence="1 12">
        <name>pyridoxal 5'-phosphate</name>
        <dbReference type="ChEBI" id="CHEBI:597326"/>
    </cofactor>
</comment>
<evidence type="ECO:0000256" key="8">
    <source>
        <dbReference type="ARBA" id="ARBA00022898"/>
    </source>
</evidence>
<dbReference type="GO" id="GO:0030170">
    <property type="term" value="F:pyridoxal phosphate binding"/>
    <property type="evidence" value="ECO:0007669"/>
    <property type="project" value="InterPro"/>
</dbReference>
<evidence type="ECO:0000256" key="5">
    <source>
        <dbReference type="ARBA" id="ARBA00013187"/>
    </source>
</evidence>
<dbReference type="CDD" id="cd06454">
    <property type="entry name" value="KBL_like"/>
    <property type="match status" value="1"/>
</dbReference>
<keyword evidence="15" id="KW-1185">Reference proteome</keyword>
<feature type="domain" description="Aminotransferase class I/classII large" evidence="13">
    <location>
        <begin position="89"/>
        <end position="432"/>
    </location>
</feature>
<dbReference type="InterPro" id="IPR004839">
    <property type="entry name" value="Aminotransferase_I/II_large"/>
</dbReference>
<keyword evidence="7" id="KW-0093">Biotin biosynthesis</keyword>
<protein>
    <recommendedName>
        <fullName evidence="5">8-amino-7-oxononanoate synthase</fullName>
        <ecNumber evidence="5">2.3.1.47</ecNumber>
    </recommendedName>
    <alternativeName>
        <fullName evidence="9">7-keto-8-amino-pelargonic acid synthase</fullName>
    </alternativeName>
    <alternativeName>
        <fullName evidence="10">8-amino-7-ketopelargonate synthase</fullName>
    </alternativeName>
</protein>
<dbReference type="InterPro" id="IPR015424">
    <property type="entry name" value="PyrdxlP-dep_Trfase"/>
</dbReference>
<evidence type="ECO:0000256" key="9">
    <source>
        <dbReference type="ARBA" id="ARBA00032610"/>
    </source>
</evidence>
<dbReference type="EMBL" id="FODO01000018">
    <property type="protein sequence ID" value="SEO76131.1"/>
    <property type="molecule type" value="Genomic_DNA"/>
</dbReference>
<dbReference type="InterPro" id="IPR015421">
    <property type="entry name" value="PyrdxlP-dep_Trfase_major"/>
</dbReference>
<dbReference type="Proteomes" id="UP000198814">
    <property type="component" value="Unassembled WGS sequence"/>
</dbReference>
<gene>
    <name evidence="14" type="ORF">SAMN05216333_1187</name>
</gene>
<dbReference type="SUPFAM" id="SSF53383">
    <property type="entry name" value="PLP-dependent transferases"/>
    <property type="match status" value="1"/>
</dbReference>
<dbReference type="OrthoDB" id="9807157at2"/>
<dbReference type="Gene3D" id="3.90.1150.10">
    <property type="entry name" value="Aspartate Aminotransferase, domain 1"/>
    <property type="match status" value="1"/>
</dbReference>
<evidence type="ECO:0000256" key="6">
    <source>
        <dbReference type="ARBA" id="ARBA00022679"/>
    </source>
</evidence>
<sequence length="444" mass="48420">MNKVKDLSDAEKRQLLKQLLARNEKKTERVLNPVRSAGSTDDPTSFNDFAGFKMLQEQAEIFQTLALKNPYFCVHEGISDHVTHFEGKKYINYSGYNYLGLSGHPEVSAAAKNAIDQYGTSVSASRIVSGEIPLHAELEQALAEIHDTEAAVALVSGYATNVSVISHLFGPKDLIVHDALIHNSVITGCILSGAKRLAFPHNDWNALDQMLQENRHAHERVLIIIEGVYSMDGDIADLPRFIEIKKQHQCLLMVDEAHAAGVLGQRGYGSHDHFGIKGSEVDIWMGTLSKSFGSCGGYICGTKALIDNIKYNAAGAILFSVGISPANTAAALAAARIIQREPERAARLRANSELFIERARENQLDTGDASGTGVIPIITGNSVLCLKLGQYLSDRGIYVHPILYPAVPESAARLRFFITCNLTGEEVIYTVDTLAAAMRMLKAD</sequence>
<name>A0A1H8SBS5_9PROT</name>
<dbReference type="GO" id="GO:0009102">
    <property type="term" value="P:biotin biosynthetic process"/>
    <property type="evidence" value="ECO:0007669"/>
    <property type="project" value="UniProtKB-KW"/>
</dbReference>
<keyword evidence="6" id="KW-0808">Transferase</keyword>
<dbReference type="PANTHER" id="PTHR13693:SF100">
    <property type="entry name" value="8-AMINO-7-OXONONANOATE SYNTHASE"/>
    <property type="match status" value="1"/>
</dbReference>
<evidence type="ECO:0000256" key="4">
    <source>
        <dbReference type="ARBA" id="ARBA00011738"/>
    </source>
</evidence>
<evidence type="ECO:0000256" key="2">
    <source>
        <dbReference type="ARBA" id="ARBA00004746"/>
    </source>
</evidence>
<evidence type="ECO:0000256" key="12">
    <source>
        <dbReference type="RuleBase" id="RU003693"/>
    </source>
</evidence>
<reference evidence="15" key="1">
    <citation type="submission" date="2016-10" db="EMBL/GenBank/DDBJ databases">
        <authorList>
            <person name="Varghese N."/>
            <person name="Submissions S."/>
        </authorList>
    </citation>
    <scope>NUCLEOTIDE SEQUENCE [LARGE SCALE GENOMIC DNA]</scope>
    <source>
        <strain evidence="15">Nm76</strain>
    </source>
</reference>
<evidence type="ECO:0000313" key="14">
    <source>
        <dbReference type="EMBL" id="SEO76131.1"/>
    </source>
</evidence>
<comment type="pathway">
    <text evidence="2">Cofactor biosynthesis; biotin biosynthesis.</text>
</comment>
<dbReference type="PANTHER" id="PTHR13693">
    <property type="entry name" value="CLASS II AMINOTRANSFERASE/8-AMINO-7-OXONONANOATE SYNTHASE"/>
    <property type="match status" value="1"/>
</dbReference>
<evidence type="ECO:0000313" key="15">
    <source>
        <dbReference type="Proteomes" id="UP000198814"/>
    </source>
</evidence>
<evidence type="ECO:0000256" key="3">
    <source>
        <dbReference type="ARBA" id="ARBA00010008"/>
    </source>
</evidence>
<dbReference type="STRING" id="42354.SAMN05216333_1187"/>
<dbReference type="Gene3D" id="3.40.640.10">
    <property type="entry name" value="Type I PLP-dependent aspartate aminotransferase-like (Major domain)"/>
    <property type="match status" value="1"/>
</dbReference>
<dbReference type="Pfam" id="PF00155">
    <property type="entry name" value="Aminotran_1_2"/>
    <property type="match status" value="1"/>
</dbReference>
<dbReference type="AlphaFoldDB" id="A0A1H8SBS5"/>
<evidence type="ECO:0000259" key="13">
    <source>
        <dbReference type="Pfam" id="PF00155"/>
    </source>
</evidence>
<comment type="catalytic activity">
    <reaction evidence="11">
        <text>6-carboxyhexanoyl-[ACP] + L-alanine + H(+) = (8S)-8-amino-7-oxononanoate + holo-[ACP] + CO2</text>
        <dbReference type="Rhea" id="RHEA:42288"/>
        <dbReference type="Rhea" id="RHEA-COMP:9685"/>
        <dbReference type="Rhea" id="RHEA-COMP:9955"/>
        <dbReference type="ChEBI" id="CHEBI:15378"/>
        <dbReference type="ChEBI" id="CHEBI:16526"/>
        <dbReference type="ChEBI" id="CHEBI:57972"/>
        <dbReference type="ChEBI" id="CHEBI:64479"/>
        <dbReference type="ChEBI" id="CHEBI:78846"/>
        <dbReference type="ChEBI" id="CHEBI:149468"/>
        <dbReference type="EC" id="2.3.1.47"/>
    </reaction>
</comment>
<keyword evidence="8 12" id="KW-0663">Pyridoxal phosphate</keyword>
<evidence type="ECO:0000256" key="10">
    <source>
        <dbReference type="ARBA" id="ARBA00033381"/>
    </source>
</evidence>
<evidence type="ECO:0000256" key="7">
    <source>
        <dbReference type="ARBA" id="ARBA00022756"/>
    </source>
</evidence>
<dbReference type="RefSeq" id="WP_090320377.1">
    <property type="nucleotide sequence ID" value="NZ_FNOE01000019.1"/>
</dbReference>
<dbReference type="InterPro" id="IPR015422">
    <property type="entry name" value="PyrdxlP-dep_Trfase_small"/>
</dbReference>
<dbReference type="InterPro" id="IPR050087">
    <property type="entry name" value="AON_synthase_class-II"/>
</dbReference>
<dbReference type="PROSITE" id="PS00599">
    <property type="entry name" value="AA_TRANSFER_CLASS_2"/>
    <property type="match status" value="1"/>
</dbReference>
<organism evidence="14 15">
    <name type="scientific">Nitrosomonas oligotropha</name>
    <dbReference type="NCBI Taxonomy" id="42354"/>
    <lineage>
        <taxon>Bacteria</taxon>
        <taxon>Pseudomonadati</taxon>
        <taxon>Pseudomonadota</taxon>
        <taxon>Betaproteobacteria</taxon>
        <taxon>Nitrosomonadales</taxon>
        <taxon>Nitrosomonadaceae</taxon>
        <taxon>Nitrosomonas</taxon>
    </lineage>
</organism>
<dbReference type="InterPro" id="IPR001917">
    <property type="entry name" value="Aminotrans_II_pyridoxalP_BS"/>
</dbReference>
<accession>A0A1H8SBS5</accession>